<gene>
    <name evidence="1" type="ORF">CUN51_07960</name>
</gene>
<dbReference type="EMBL" id="PGTK01000010">
    <property type="protein sequence ID" value="PJF30447.1"/>
    <property type="molecule type" value="Genomic_DNA"/>
</dbReference>
<evidence type="ECO:0000313" key="2">
    <source>
        <dbReference type="Proteomes" id="UP000228921"/>
    </source>
</evidence>
<protein>
    <recommendedName>
        <fullName evidence="3">DUF5063 domain-containing protein</fullName>
    </recommendedName>
</protein>
<reference evidence="1 2" key="1">
    <citation type="submission" date="2017-11" db="EMBL/GenBank/DDBJ databases">
        <title>Evolution of Phototrophy in the Chloroflexi Phylum Driven by Horizontal Gene Transfer.</title>
        <authorList>
            <person name="Ward L.M."/>
            <person name="Hemp J."/>
            <person name="Shih P.M."/>
            <person name="Mcglynn S.E."/>
            <person name="Fischer W."/>
        </authorList>
    </citation>
    <scope>NUCLEOTIDE SEQUENCE [LARGE SCALE GENOMIC DNA]</scope>
    <source>
        <strain evidence="1">CP2_2F</strain>
    </source>
</reference>
<dbReference type="Proteomes" id="UP000228921">
    <property type="component" value="Unassembled WGS sequence"/>
</dbReference>
<dbReference type="Pfam" id="PF16702">
    <property type="entry name" value="DUF5063"/>
    <property type="match status" value="1"/>
</dbReference>
<sequence length="167" mass="19086">MSEWILTPEVANFVDNARRFCEFCEESHTFELGERLLRGAILVANLYSAGLFLPEQAPPEERIQPHVDELTNFPGFDELTLFWQVQDAHEWSAPIVGSLSEAIVGMYRDVKRALIIFDEGYATGNTLLMHQAAWDWQYHMERTWGNHAVDALRGLHSAMNKLHSGQV</sequence>
<dbReference type="InterPro" id="IPR032025">
    <property type="entry name" value="DUF5063"/>
</dbReference>
<dbReference type="Gene3D" id="1.20.120.1550">
    <property type="entry name" value="Protein of unknown function DUF5063"/>
    <property type="match status" value="1"/>
</dbReference>
<evidence type="ECO:0000313" key="1">
    <source>
        <dbReference type="EMBL" id="PJF30447.1"/>
    </source>
</evidence>
<evidence type="ECO:0008006" key="3">
    <source>
        <dbReference type="Google" id="ProtNLM"/>
    </source>
</evidence>
<organism evidence="1 2">
    <name type="scientific">Candidatus Thermofonsia Clade 1 bacterium</name>
    <dbReference type="NCBI Taxonomy" id="2364210"/>
    <lineage>
        <taxon>Bacteria</taxon>
        <taxon>Bacillati</taxon>
        <taxon>Chloroflexota</taxon>
        <taxon>Candidatus Thermofontia</taxon>
        <taxon>Candidatus Thermofonsia Clade 1</taxon>
    </lineage>
</organism>
<name>A0A2M8NYS0_9CHLR</name>
<proteinExistence type="predicted"/>
<comment type="caution">
    <text evidence="1">The sequence shown here is derived from an EMBL/GenBank/DDBJ whole genome shotgun (WGS) entry which is preliminary data.</text>
</comment>
<dbReference type="InterPro" id="IPR038312">
    <property type="entry name" value="DUF5063_sf"/>
</dbReference>
<dbReference type="AlphaFoldDB" id="A0A2M8NYS0"/>
<accession>A0A2M8NYS0</accession>